<accession>A0A7L5C0H1</accession>
<evidence type="ECO:0000256" key="5">
    <source>
        <dbReference type="ARBA" id="ARBA00022692"/>
    </source>
</evidence>
<dbReference type="GO" id="GO:0005886">
    <property type="term" value="C:plasma membrane"/>
    <property type="evidence" value="ECO:0007669"/>
    <property type="project" value="UniProtKB-SubCell"/>
</dbReference>
<evidence type="ECO:0000256" key="1">
    <source>
        <dbReference type="ARBA" id="ARBA00004651"/>
    </source>
</evidence>
<dbReference type="Proteomes" id="UP000503336">
    <property type="component" value="Chromosome"/>
</dbReference>
<feature type="transmembrane region" description="Helical" evidence="8">
    <location>
        <begin position="44"/>
        <end position="66"/>
    </location>
</feature>
<evidence type="ECO:0000256" key="3">
    <source>
        <dbReference type="ARBA" id="ARBA00022448"/>
    </source>
</evidence>
<dbReference type="RefSeq" id="WP_165098681.1">
    <property type="nucleotide sequence ID" value="NZ_CP049056.1"/>
</dbReference>
<name>A0A7L5C0H1_9RHOB</name>
<keyword evidence="4 8" id="KW-1003">Cell membrane</keyword>
<evidence type="ECO:0000256" key="6">
    <source>
        <dbReference type="ARBA" id="ARBA00022989"/>
    </source>
</evidence>
<evidence type="ECO:0000256" key="2">
    <source>
        <dbReference type="ARBA" id="ARBA00009142"/>
    </source>
</evidence>
<feature type="transmembrane region" description="Helical" evidence="8">
    <location>
        <begin position="78"/>
        <end position="97"/>
    </location>
</feature>
<organism evidence="9 10">
    <name type="scientific">Pikeienuella piscinae</name>
    <dbReference type="NCBI Taxonomy" id="2748098"/>
    <lineage>
        <taxon>Bacteria</taxon>
        <taxon>Pseudomonadati</taxon>
        <taxon>Pseudomonadota</taxon>
        <taxon>Alphaproteobacteria</taxon>
        <taxon>Rhodobacterales</taxon>
        <taxon>Paracoccaceae</taxon>
        <taxon>Pikeienuella</taxon>
    </lineage>
</organism>
<dbReference type="InterPro" id="IPR052017">
    <property type="entry name" value="TSUP"/>
</dbReference>
<gene>
    <name evidence="9" type="ORF">G5B40_11465</name>
</gene>
<feature type="transmembrane region" description="Helical" evidence="8">
    <location>
        <begin position="12"/>
        <end position="38"/>
    </location>
</feature>
<reference evidence="9 10" key="1">
    <citation type="submission" date="2020-02" db="EMBL/GenBank/DDBJ databases">
        <title>complete genome sequence of Rhodobacteraceae bacterium.</title>
        <authorList>
            <person name="Park J."/>
            <person name="Kim Y.-S."/>
            <person name="Kim K.-H."/>
        </authorList>
    </citation>
    <scope>NUCLEOTIDE SEQUENCE [LARGE SCALE GENOMIC DNA]</scope>
    <source>
        <strain evidence="9 10">RR4-56</strain>
    </source>
</reference>
<feature type="transmembrane region" description="Helical" evidence="8">
    <location>
        <begin position="173"/>
        <end position="194"/>
    </location>
</feature>
<proteinExistence type="inferred from homology"/>
<keyword evidence="7 8" id="KW-0472">Membrane</keyword>
<dbReference type="PANTHER" id="PTHR30269">
    <property type="entry name" value="TRANSMEMBRANE PROTEIN YFCA"/>
    <property type="match status" value="1"/>
</dbReference>
<dbReference type="InterPro" id="IPR002781">
    <property type="entry name" value="TM_pro_TauE-like"/>
</dbReference>
<evidence type="ECO:0000256" key="4">
    <source>
        <dbReference type="ARBA" id="ARBA00022475"/>
    </source>
</evidence>
<feature type="transmembrane region" description="Helical" evidence="8">
    <location>
        <begin position="227"/>
        <end position="248"/>
    </location>
</feature>
<keyword evidence="5 8" id="KW-0812">Transmembrane</keyword>
<comment type="subcellular location">
    <subcellularLocation>
        <location evidence="1 8">Cell membrane</location>
        <topology evidence="1 8">Multi-pass membrane protein</topology>
    </subcellularLocation>
</comment>
<dbReference type="KEGG" id="hdh:G5B40_11465"/>
<feature type="transmembrane region" description="Helical" evidence="8">
    <location>
        <begin position="135"/>
        <end position="161"/>
    </location>
</feature>
<evidence type="ECO:0000313" key="10">
    <source>
        <dbReference type="Proteomes" id="UP000503336"/>
    </source>
</evidence>
<keyword evidence="3" id="KW-0813">Transport</keyword>
<evidence type="ECO:0000256" key="7">
    <source>
        <dbReference type="ARBA" id="ARBA00023136"/>
    </source>
</evidence>
<keyword evidence="10" id="KW-1185">Reference proteome</keyword>
<evidence type="ECO:0000256" key="8">
    <source>
        <dbReference type="RuleBase" id="RU363041"/>
    </source>
</evidence>
<dbReference type="Pfam" id="PF01925">
    <property type="entry name" value="TauE"/>
    <property type="match status" value="1"/>
</dbReference>
<keyword evidence="6 8" id="KW-1133">Transmembrane helix</keyword>
<dbReference type="AlphaFoldDB" id="A0A7L5C0H1"/>
<dbReference type="PANTHER" id="PTHR30269:SF37">
    <property type="entry name" value="MEMBRANE TRANSPORTER PROTEIN"/>
    <property type="match status" value="1"/>
</dbReference>
<protein>
    <recommendedName>
        <fullName evidence="8">Probable membrane transporter protein</fullName>
    </recommendedName>
</protein>
<feature type="transmembrane region" description="Helical" evidence="8">
    <location>
        <begin position="201"/>
        <end position="221"/>
    </location>
</feature>
<evidence type="ECO:0000313" key="9">
    <source>
        <dbReference type="EMBL" id="QIE56016.1"/>
    </source>
</evidence>
<comment type="similarity">
    <text evidence="2 8">Belongs to the 4-toluene sulfonate uptake permease (TSUP) (TC 2.A.102) family.</text>
</comment>
<dbReference type="EMBL" id="CP049056">
    <property type="protein sequence ID" value="QIE56016.1"/>
    <property type="molecule type" value="Genomic_DNA"/>
</dbReference>
<sequence length="253" mass="25649">MFAVLGESYVSAGMLAAVVMCAGLLRGFAGFGSSLLIVPVLGFSIGPTVAVAIATMLEGVATMLLLPASLKRADRRMMLIMSPCAAMAIPAGHALLVSLDPTLSNIAISGAVLTMTALIVAGARLPLRHSSAGHAVAGGLQGFFTGFGGVGGPPLVLYILAGEASPATKRASIITVSSISLSIALFSTAHFGLLTREALQGAAVLTPAFLLGGVAGSYLFRMAGDRFFQRVALTGLMLAVLALFTANLTRALS</sequence>
<feature type="transmembrane region" description="Helical" evidence="8">
    <location>
        <begin position="103"/>
        <end position="123"/>
    </location>
</feature>